<reference evidence="1" key="5">
    <citation type="journal article" date="2021" name="G3 (Bethesda)">
        <title>Aegilops tauschii genome assembly Aet v5.0 features greater sequence contiguity and improved annotation.</title>
        <authorList>
            <person name="Wang L."/>
            <person name="Zhu T."/>
            <person name="Rodriguez J.C."/>
            <person name="Deal K.R."/>
            <person name="Dubcovsky J."/>
            <person name="McGuire P.E."/>
            <person name="Lux T."/>
            <person name="Spannagl M."/>
            <person name="Mayer K.F.X."/>
            <person name="Baldrich P."/>
            <person name="Meyers B.C."/>
            <person name="Huo N."/>
            <person name="Gu Y.Q."/>
            <person name="Zhou H."/>
            <person name="Devos K.M."/>
            <person name="Bennetzen J.L."/>
            <person name="Unver T."/>
            <person name="Budak H."/>
            <person name="Gulick P.J."/>
            <person name="Galiba G."/>
            <person name="Kalapos B."/>
            <person name="Nelson D.R."/>
            <person name="Li P."/>
            <person name="You F.M."/>
            <person name="Luo M.C."/>
            <person name="Dvorak J."/>
        </authorList>
    </citation>
    <scope>NUCLEOTIDE SEQUENCE [LARGE SCALE GENOMIC DNA]</scope>
    <source>
        <strain evidence="1">cv. AL8/78</strain>
    </source>
</reference>
<accession>A0A453IP85</accession>
<reference evidence="1" key="4">
    <citation type="submission" date="2019-03" db="UniProtKB">
        <authorList>
            <consortium name="EnsemblPlants"/>
        </authorList>
    </citation>
    <scope>IDENTIFICATION</scope>
</reference>
<dbReference type="AlphaFoldDB" id="A0A453IP85"/>
<reference evidence="2" key="1">
    <citation type="journal article" date="2014" name="Science">
        <title>Ancient hybridizations among the ancestral genomes of bread wheat.</title>
        <authorList>
            <consortium name="International Wheat Genome Sequencing Consortium,"/>
            <person name="Marcussen T."/>
            <person name="Sandve S.R."/>
            <person name="Heier L."/>
            <person name="Spannagl M."/>
            <person name="Pfeifer M."/>
            <person name="Jakobsen K.S."/>
            <person name="Wulff B.B."/>
            <person name="Steuernagel B."/>
            <person name="Mayer K.F."/>
            <person name="Olsen O.A."/>
        </authorList>
    </citation>
    <scope>NUCLEOTIDE SEQUENCE [LARGE SCALE GENOMIC DNA]</scope>
    <source>
        <strain evidence="2">cv. AL8/78</strain>
    </source>
</reference>
<organism evidence="1 2">
    <name type="scientific">Aegilops tauschii subsp. strangulata</name>
    <name type="common">Goatgrass</name>
    <dbReference type="NCBI Taxonomy" id="200361"/>
    <lineage>
        <taxon>Eukaryota</taxon>
        <taxon>Viridiplantae</taxon>
        <taxon>Streptophyta</taxon>
        <taxon>Embryophyta</taxon>
        <taxon>Tracheophyta</taxon>
        <taxon>Spermatophyta</taxon>
        <taxon>Magnoliopsida</taxon>
        <taxon>Liliopsida</taxon>
        <taxon>Poales</taxon>
        <taxon>Poaceae</taxon>
        <taxon>BOP clade</taxon>
        <taxon>Pooideae</taxon>
        <taxon>Triticodae</taxon>
        <taxon>Triticeae</taxon>
        <taxon>Triticinae</taxon>
        <taxon>Aegilops</taxon>
    </lineage>
</organism>
<evidence type="ECO:0000313" key="1">
    <source>
        <dbReference type="EnsemblPlants" id="AET4Gv20625300.16"/>
    </source>
</evidence>
<name>A0A453IP85_AEGTS</name>
<evidence type="ECO:0000313" key="2">
    <source>
        <dbReference type="Proteomes" id="UP000015105"/>
    </source>
</evidence>
<dbReference type="EnsemblPlants" id="AET4Gv20625300.16">
    <property type="protein sequence ID" value="AET4Gv20625300.16"/>
    <property type="gene ID" value="AET4Gv20625300"/>
</dbReference>
<keyword evidence="2" id="KW-1185">Reference proteome</keyword>
<proteinExistence type="predicted"/>
<reference evidence="2" key="2">
    <citation type="journal article" date="2017" name="Nat. Plants">
        <title>The Aegilops tauschii genome reveals multiple impacts of transposons.</title>
        <authorList>
            <person name="Zhao G."/>
            <person name="Zou C."/>
            <person name="Li K."/>
            <person name="Wang K."/>
            <person name="Li T."/>
            <person name="Gao L."/>
            <person name="Zhang X."/>
            <person name="Wang H."/>
            <person name="Yang Z."/>
            <person name="Liu X."/>
            <person name="Jiang W."/>
            <person name="Mao L."/>
            <person name="Kong X."/>
            <person name="Jiao Y."/>
            <person name="Jia J."/>
        </authorList>
    </citation>
    <scope>NUCLEOTIDE SEQUENCE [LARGE SCALE GENOMIC DNA]</scope>
    <source>
        <strain evidence="2">cv. AL8/78</strain>
    </source>
</reference>
<sequence length="60" mass="7084">AQVTRRGEGRPTGRRLRSGPLSLQRPIIFLRNWIWIHSSIIVFRVWLQTLQSCRKNICLV</sequence>
<dbReference type="Proteomes" id="UP000015105">
    <property type="component" value="Chromosome 4D"/>
</dbReference>
<dbReference type="Gramene" id="AET4Gv20625300.16">
    <property type="protein sequence ID" value="AET4Gv20625300.16"/>
    <property type="gene ID" value="AET4Gv20625300"/>
</dbReference>
<reference evidence="1" key="3">
    <citation type="journal article" date="2017" name="Nature">
        <title>Genome sequence of the progenitor of the wheat D genome Aegilops tauschii.</title>
        <authorList>
            <person name="Luo M.C."/>
            <person name="Gu Y.Q."/>
            <person name="Puiu D."/>
            <person name="Wang H."/>
            <person name="Twardziok S.O."/>
            <person name="Deal K.R."/>
            <person name="Huo N."/>
            <person name="Zhu T."/>
            <person name="Wang L."/>
            <person name="Wang Y."/>
            <person name="McGuire P.E."/>
            <person name="Liu S."/>
            <person name="Long H."/>
            <person name="Ramasamy R.K."/>
            <person name="Rodriguez J.C."/>
            <person name="Van S.L."/>
            <person name="Yuan L."/>
            <person name="Wang Z."/>
            <person name="Xia Z."/>
            <person name="Xiao L."/>
            <person name="Anderson O.D."/>
            <person name="Ouyang S."/>
            <person name="Liang Y."/>
            <person name="Zimin A.V."/>
            <person name="Pertea G."/>
            <person name="Qi P."/>
            <person name="Bennetzen J.L."/>
            <person name="Dai X."/>
            <person name="Dawson M.W."/>
            <person name="Muller H.G."/>
            <person name="Kugler K."/>
            <person name="Rivarola-Duarte L."/>
            <person name="Spannagl M."/>
            <person name="Mayer K.F.X."/>
            <person name="Lu F.H."/>
            <person name="Bevan M.W."/>
            <person name="Leroy P."/>
            <person name="Li P."/>
            <person name="You F.M."/>
            <person name="Sun Q."/>
            <person name="Liu Z."/>
            <person name="Lyons E."/>
            <person name="Wicker T."/>
            <person name="Salzberg S.L."/>
            <person name="Devos K.M."/>
            <person name="Dvorak J."/>
        </authorList>
    </citation>
    <scope>NUCLEOTIDE SEQUENCE [LARGE SCALE GENOMIC DNA]</scope>
    <source>
        <strain evidence="1">cv. AL8/78</strain>
    </source>
</reference>
<protein>
    <submittedName>
        <fullName evidence="1">Uncharacterized protein</fullName>
    </submittedName>
</protein>